<feature type="compositionally biased region" description="Acidic residues" evidence="6">
    <location>
        <begin position="246"/>
        <end position="296"/>
    </location>
</feature>
<proteinExistence type="inferred from homology"/>
<evidence type="ECO:0000256" key="2">
    <source>
        <dbReference type="ARBA" id="ARBA00010059"/>
    </source>
</evidence>
<evidence type="ECO:0000256" key="4">
    <source>
        <dbReference type="ARBA" id="ARBA00023163"/>
    </source>
</evidence>
<evidence type="ECO:0000256" key="5">
    <source>
        <dbReference type="ARBA" id="ARBA00023242"/>
    </source>
</evidence>
<feature type="compositionally biased region" description="Low complexity" evidence="6">
    <location>
        <begin position="95"/>
        <end position="131"/>
    </location>
</feature>
<comment type="subcellular location">
    <subcellularLocation>
        <location evidence="1">Nucleus</location>
    </subcellularLocation>
</comment>
<dbReference type="GO" id="GO:0005672">
    <property type="term" value="C:transcription factor TFIIA complex"/>
    <property type="evidence" value="ECO:0007669"/>
    <property type="project" value="InterPro"/>
</dbReference>
<dbReference type="PANTHER" id="PTHR12694:SF8">
    <property type="entry name" value="TRANSCRIPTION INITIATION FACTOR IIA SUBUNIT 1"/>
    <property type="match status" value="1"/>
</dbReference>
<reference evidence="7" key="2">
    <citation type="submission" date="2015-10" db="EMBL/GenBank/DDBJ databases">
        <authorList>
            <person name="Gilbert D.G."/>
        </authorList>
    </citation>
    <scope>NUCLEOTIDE SEQUENCE</scope>
</reference>
<name>A0A0P4Z156_9CRUS</name>
<keyword evidence="4" id="KW-0804">Transcription</keyword>
<feature type="region of interest" description="Disordered" evidence="6">
    <location>
        <begin position="84"/>
        <end position="131"/>
    </location>
</feature>
<dbReference type="GO" id="GO:0006367">
    <property type="term" value="P:transcription initiation at RNA polymerase II promoter"/>
    <property type="evidence" value="ECO:0007669"/>
    <property type="project" value="InterPro"/>
</dbReference>
<evidence type="ECO:0000256" key="6">
    <source>
        <dbReference type="SAM" id="MobiDB-lite"/>
    </source>
</evidence>
<dbReference type="InterPro" id="IPR004855">
    <property type="entry name" value="TFIIA_asu/bsu"/>
</dbReference>
<protein>
    <submittedName>
        <fullName evidence="7">Transcription initiation factor IIA subunit</fullName>
    </submittedName>
</protein>
<dbReference type="OrthoDB" id="6275927at2759"/>
<reference evidence="7" key="1">
    <citation type="submission" date="2015-10" db="EMBL/GenBank/DDBJ databases">
        <title>Daphnia magna gene sets from two clonal populations assembled and annotated with EvidentialGene.</title>
        <authorList>
            <person name="Gilbert D."/>
            <person name="Podicheti R."/>
            <person name="Orsini L."/>
            <person name="Colbourne J."/>
            <person name="Pfrender M."/>
        </authorList>
    </citation>
    <scope>NUCLEOTIDE SEQUENCE</scope>
</reference>
<dbReference type="Pfam" id="PF03153">
    <property type="entry name" value="TFIIA"/>
    <property type="match status" value="1"/>
</dbReference>
<dbReference type="InterPro" id="IPR009088">
    <property type="entry name" value="TFIIA_b-brl"/>
</dbReference>
<dbReference type="CDD" id="cd07976">
    <property type="entry name" value="TFIIA_alpha_beta_like"/>
    <property type="match status" value="2"/>
</dbReference>
<dbReference type="FunFam" id="1.10.287.100:FF:000001">
    <property type="entry name" value="Transcription initiation factor IIA subunit"/>
    <property type="match status" value="1"/>
</dbReference>
<feature type="compositionally biased region" description="Polar residues" evidence="6">
    <location>
        <begin position="223"/>
        <end position="232"/>
    </location>
</feature>
<evidence type="ECO:0000256" key="3">
    <source>
        <dbReference type="ARBA" id="ARBA00023015"/>
    </source>
</evidence>
<dbReference type="SUPFAM" id="SSF50784">
    <property type="entry name" value="Transcription factor IIA (TFIIA), beta-barrel domain"/>
    <property type="match status" value="1"/>
</dbReference>
<evidence type="ECO:0000313" key="7">
    <source>
        <dbReference type="EMBL" id="JAI91753.1"/>
    </source>
</evidence>
<dbReference type="Gene3D" id="1.10.287.100">
    <property type="match status" value="1"/>
</dbReference>
<dbReference type="GO" id="GO:0003743">
    <property type="term" value="F:translation initiation factor activity"/>
    <property type="evidence" value="ECO:0007669"/>
    <property type="project" value="UniProtKB-KW"/>
</dbReference>
<feature type="region of interest" description="Disordered" evidence="6">
    <location>
        <begin position="223"/>
        <end position="298"/>
    </location>
</feature>
<keyword evidence="7" id="KW-0648">Protein biosynthesis</keyword>
<dbReference type="SUPFAM" id="SSF47396">
    <property type="entry name" value="Transcription factor IIA (TFIIA), alpha-helical domain"/>
    <property type="match status" value="1"/>
</dbReference>
<organism evidence="7">
    <name type="scientific">Daphnia magna</name>
    <dbReference type="NCBI Taxonomy" id="35525"/>
    <lineage>
        <taxon>Eukaryota</taxon>
        <taxon>Metazoa</taxon>
        <taxon>Ecdysozoa</taxon>
        <taxon>Arthropoda</taxon>
        <taxon>Crustacea</taxon>
        <taxon>Branchiopoda</taxon>
        <taxon>Diplostraca</taxon>
        <taxon>Cladocera</taxon>
        <taxon>Anomopoda</taxon>
        <taxon>Daphniidae</taxon>
        <taxon>Daphnia</taxon>
    </lineage>
</organism>
<sequence length="347" mass="36760">MAANQALVAKLYRGVIEDVINGVREAFLDEGIDEAVLLELKQNWENKLQSSKAIDPVTDPAEASLQNKLQQRSNIESETLSCMKKGSSLPTKTGQQTSSAANATNATSQPAASSQAKQPATTPTPATTTAAGGATAAVAATATTPAVRMVPVQITVPPQPGVTGHTAAKSITVHVPAHALQGGAAGAQLQTILSSPAVTAALSLPVEMATTVLQQHINNALQTTAGRSQSRADNGGVTQLDGPGDSSDDEDDVDDDDDDDVEEEDDHDDEEIDADNDENADEEPLNSEDDVTDDDPSVLFETDNVVVCQYDKITRSRNRWKFHLKDGIMNINGRDYVFQKANGDAEW</sequence>
<comment type="similarity">
    <text evidence="2">Belongs to the TFIIA subunit 1 family.</text>
</comment>
<dbReference type="AlphaFoldDB" id="A0A0P4Z156"/>
<dbReference type="PANTHER" id="PTHR12694">
    <property type="entry name" value="TRANSCRIPTION INITIATION FACTOR IIA SUBUNIT 1"/>
    <property type="match status" value="1"/>
</dbReference>
<keyword evidence="5" id="KW-0539">Nucleus</keyword>
<evidence type="ECO:0000256" key="1">
    <source>
        <dbReference type="ARBA" id="ARBA00004123"/>
    </source>
</evidence>
<accession>A0A0P4Z156</accession>
<dbReference type="FunFam" id="2.30.18.10:FF:000002">
    <property type="entry name" value="Transcription initiation factor IIA subunit 1"/>
    <property type="match status" value="1"/>
</dbReference>
<keyword evidence="3" id="KW-0805">Transcription regulation</keyword>
<keyword evidence="7" id="KW-0396">Initiation factor</keyword>
<dbReference type="SMART" id="SM01371">
    <property type="entry name" value="TFIIA"/>
    <property type="match status" value="1"/>
</dbReference>
<dbReference type="EMBL" id="GDIP01231648">
    <property type="protein sequence ID" value="JAI91753.1"/>
    <property type="molecule type" value="Transcribed_RNA"/>
</dbReference>
<dbReference type="Gene3D" id="2.30.18.10">
    <property type="entry name" value="Transcription factor IIA (TFIIA), beta-barrel domain"/>
    <property type="match status" value="1"/>
</dbReference>